<keyword evidence="3" id="KW-1185">Reference proteome</keyword>
<dbReference type="AlphaFoldDB" id="A0AA40C5G2"/>
<organism evidence="2 3">
    <name type="scientific">Bombardia bombarda</name>
    <dbReference type="NCBI Taxonomy" id="252184"/>
    <lineage>
        <taxon>Eukaryota</taxon>
        <taxon>Fungi</taxon>
        <taxon>Dikarya</taxon>
        <taxon>Ascomycota</taxon>
        <taxon>Pezizomycotina</taxon>
        <taxon>Sordariomycetes</taxon>
        <taxon>Sordariomycetidae</taxon>
        <taxon>Sordariales</taxon>
        <taxon>Lasiosphaeriaceae</taxon>
        <taxon>Bombardia</taxon>
    </lineage>
</organism>
<keyword evidence="1" id="KW-1133">Transmembrane helix</keyword>
<keyword evidence="1" id="KW-0812">Transmembrane</keyword>
<evidence type="ECO:0000313" key="3">
    <source>
        <dbReference type="Proteomes" id="UP001174934"/>
    </source>
</evidence>
<name>A0AA40C5G2_9PEZI</name>
<feature type="transmembrane region" description="Helical" evidence="1">
    <location>
        <begin position="88"/>
        <end position="107"/>
    </location>
</feature>
<dbReference type="EMBL" id="JAULSR010000003">
    <property type="protein sequence ID" value="KAK0625354.1"/>
    <property type="molecule type" value="Genomic_DNA"/>
</dbReference>
<sequence>MPAPSHHNNNNNNNHNGALQALQQRRPPLLRLNLLKKGHHQNLHNHNPLPKPFKPVPPTLLPFCAPLSPSHIYVSHIDSKPRAFKAKIFSVPVLMNLAVAALFLWRIYYIGPYYSLLLVSALGTENELTLRAADLTRTELARVVLRRTATFCLDFVLAVFVWPWPVEFLLGTPPHGSPCRWRWSVGFRDREIYVRRSRAKWDKELGDVIESSEARNVLWAMVGPATSAQLLQQKTGYLTMNGEWDLDWAAMVAAHKMVDGKEVPMDTFGTLVLLHHEKHGWLYLEMNIGDNAKEEERRRQVFAFRDALAKIGKENMFYRWIEIVQELFREEGIDFDLFWRESVGKDTLEGI</sequence>
<dbReference type="Proteomes" id="UP001174934">
    <property type="component" value="Unassembled WGS sequence"/>
</dbReference>
<evidence type="ECO:0000313" key="2">
    <source>
        <dbReference type="EMBL" id="KAK0625354.1"/>
    </source>
</evidence>
<comment type="caution">
    <text evidence="2">The sequence shown here is derived from an EMBL/GenBank/DDBJ whole genome shotgun (WGS) entry which is preliminary data.</text>
</comment>
<gene>
    <name evidence="2" type="ORF">B0T17DRAFT_617455</name>
</gene>
<protein>
    <submittedName>
        <fullName evidence="2">Uncharacterized protein</fullName>
    </submittedName>
</protein>
<proteinExistence type="predicted"/>
<accession>A0AA40C5G2</accession>
<reference evidence="2" key="1">
    <citation type="submission" date="2023-06" db="EMBL/GenBank/DDBJ databases">
        <title>Genome-scale phylogeny and comparative genomics of the fungal order Sordariales.</title>
        <authorList>
            <consortium name="Lawrence Berkeley National Laboratory"/>
            <person name="Hensen N."/>
            <person name="Bonometti L."/>
            <person name="Westerberg I."/>
            <person name="Brannstrom I.O."/>
            <person name="Guillou S."/>
            <person name="Cros-Aarteil S."/>
            <person name="Calhoun S."/>
            <person name="Haridas S."/>
            <person name="Kuo A."/>
            <person name="Mondo S."/>
            <person name="Pangilinan J."/>
            <person name="Riley R."/>
            <person name="LaButti K."/>
            <person name="Andreopoulos B."/>
            <person name="Lipzen A."/>
            <person name="Chen C."/>
            <person name="Yanf M."/>
            <person name="Daum C."/>
            <person name="Ng V."/>
            <person name="Clum A."/>
            <person name="Steindorff A."/>
            <person name="Ohm R."/>
            <person name="Martin F."/>
            <person name="Silar P."/>
            <person name="Natvig D."/>
            <person name="Lalanne C."/>
            <person name="Gautier V."/>
            <person name="Ament-velasquez S.L."/>
            <person name="Kruys A."/>
            <person name="Hutchinson M.I."/>
            <person name="Powell A.J."/>
            <person name="Barry K."/>
            <person name="Miller A.N."/>
            <person name="Grigoriev I.V."/>
            <person name="Debuchy R."/>
            <person name="Gladieux P."/>
            <person name="Thoren M.H."/>
            <person name="Johannesson H."/>
        </authorList>
    </citation>
    <scope>NUCLEOTIDE SEQUENCE</scope>
    <source>
        <strain evidence="2">SMH3391-2</strain>
    </source>
</reference>
<evidence type="ECO:0000256" key="1">
    <source>
        <dbReference type="SAM" id="Phobius"/>
    </source>
</evidence>
<keyword evidence="1" id="KW-0472">Membrane</keyword>